<reference evidence="2" key="1">
    <citation type="journal article" date="2019" name="Int. J. Syst. Evol. Microbiol.">
        <title>The Global Catalogue of Microorganisms (GCM) 10K type strain sequencing project: providing services to taxonomists for standard genome sequencing and annotation.</title>
        <authorList>
            <consortium name="The Broad Institute Genomics Platform"/>
            <consortium name="The Broad Institute Genome Sequencing Center for Infectious Disease"/>
            <person name="Wu L."/>
            <person name="Ma J."/>
        </authorList>
    </citation>
    <scope>NUCLEOTIDE SEQUENCE [LARGE SCALE GENOMIC DNA]</scope>
    <source>
        <strain evidence="2">JCM 31406</strain>
    </source>
</reference>
<sequence>MCGSLLYMTAVAETSQQIAQVREASLNQRRRVSEVRAREHVGAAGWAQTSALDAIIRAGREGLAATDALREVVQITTDQLRALPFGAGGDARSEQEEALRHILESGEAQITAARALDELVCLALDEVARTPVSEMNLRRLEGIHARVREQVQALGTLMEAAQVQTDTLEQVAQLERVSAEYQGRVATLGRLSAAQEAQALGDAGEQVVGRLAELDEAAPQQVDALTRIGEAVAEKLTETGAAPAEQAQALEDLAHLMDEKAGEIRKA</sequence>
<accession>A0ABQ2SSQ1</accession>
<proteinExistence type="predicted"/>
<gene>
    <name evidence="1" type="ORF">GCM10008961_30190</name>
</gene>
<evidence type="ECO:0000313" key="2">
    <source>
        <dbReference type="Proteomes" id="UP000620633"/>
    </source>
</evidence>
<keyword evidence="2" id="KW-1185">Reference proteome</keyword>
<name>A0ABQ2SSQ1_9DEIO</name>
<comment type="caution">
    <text evidence="1">The sequence shown here is derived from an EMBL/GenBank/DDBJ whole genome shotgun (WGS) entry which is preliminary data.</text>
</comment>
<dbReference type="EMBL" id="BMQO01000019">
    <property type="protein sequence ID" value="GGS36493.1"/>
    <property type="molecule type" value="Genomic_DNA"/>
</dbReference>
<evidence type="ECO:0000313" key="1">
    <source>
        <dbReference type="EMBL" id="GGS36493.1"/>
    </source>
</evidence>
<protein>
    <submittedName>
        <fullName evidence="1">Uncharacterized protein</fullName>
    </submittedName>
</protein>
<organism evidence="1 2">
    <name type="scientific">Deinococcus knuensis</name>
    <dbReference type="NCBI Taxonomy" id="1837380"/>
    <lineage>
        <taxon>Bacteria</taxon>
        <taxon>Thermotogati</taxon>
        <taxon>Deinococcota</taxon>
        <taxon>Deinococci</taxon>
        <taxon>Deinococcales</taxon>
        <taxon>Deinococcaceae</taxon>
        <taxon>Deinococcus</taxon>
    </lineage>
</organism>
<dbReference type="Proteomes" id="UP000620633">
    <property type="component" value="Unassembled WGS sequence"/>
</dbReference>